<keyword evidence="3" id="KW-0808">Transferase</keyword>
<dbReference type="InterPro" id="IPR017441">
    <property type="entry name" value="Protein_kinase_ATP_BS"/>
</dbReference>
<name>A0A7H8QTU9_TALRU</name>
<proteinExistence type="predicted"/>
<dbReference type="EC" id="2.7.11.1" evidence="1"/>
<evidence type="ECO:0000256" key="3">
    <source>
        <dbReference type="ARBA" id="ARBA00022679"/>
    </source>
</evidence>
<comment type="catalytic activity">
    <reaction evidence="7">
        <text>L-threonyl-[protein] + ATP = O-phospho-L-threonyl-[protein] + ADP + H(+)</text>
        <dbReference type="Rhea" id="RHEA:46608"/>
        <dbReference type="Rhea" id="RHEA-COMP:11060"/>
        <dbReference type="Rhea" id="RHEA-COMP:11605"/>
        <dbReference type="ChEBI" id="CHEBI:15378"/>
        <dbReference type="ChEBI" id="CHEBI:30013"/>
        <dbReference type="ChEBI" id="CHEBI:30616"/>
        <dbReference type="ChEBI" id="CHEBI:61977"/>
        <dbReference type="ChEBI" id="CHEBI:456216"/>
        <dbReference type="EC" id="2.7.11.1"/>
    </reaction>
</comment>
<dbReference type="PANTHER" id="PTHR47634:SF9">
    <property type="entry name" value="PROTEIN KINASE DOMAIN-CONTAINING PROTEIN-RELATED"/>
    <property type="match status" value="1"/>
</dbReference>
<feature type="binding site" evidence="9">
    <location>
        <position position="84"/>
    </location>
    <ligand>
        <name>ATP</name>
        <dbReference type="ChEBI" id="CHEBI:30616"/>
    </ligand>
</feature>
<dbReference type="EMBL" id="CP055899">
    <property type="protein sequence ID" value="QKX57218.1"/>
    <property type="molecule type" value="Genomic_DNA"/>
</dbReference>
<evidence type="ECO:0000313" key="12">
    <source>
        <dbReference type="Proteomes" id="UP000509510"/>
    </source>
</evidence>
<keyword evidence="4 9" id="KW-0547">Nucleotide-binding</keyword>
<feature type="domain" description="Protein kinase" evidence="10">
    <location>
        <begin position="49"/>
        <end position="297"/>
    </location>
</feature>
<dbReference type="RefSeq" id="XP_035343396.1">
    <property type="nucleotide sequence ID" value="XM_035487503.1"/>
</dbReference>
<keyword evidence="5" id="KW-0418">Kinase</keyword>
<dbReference type="GO" id="GO:0004674">
    <property type="term" value="F:protein serine/threonine kinase activity"/>
    <property type="evidence" value="ECO:0007669"/>
    <property type="project" value="UniProtKB-KW"/>
</dbReference>
<dbReference type="PROSITE" id="PS00107">
    <property type="entry name" value="PROTEIN_KINASE_ATP"/>
    <property type="match status" value="1"/>
</dbReference>
<accession>A0A7H8QTU9</accession>
<keyword evidence="12" id="KW-1185">Reference proteome</keyword>
<dbReference type="InterPro" id="IPR011009">
    <property type="entry name" value="Kinase-like_dom_sf"/>
</dbReference>
<evidence type="ECO:0000256" key="6">
    <source>
        <dbReference type="ARBA" id="ARBA00022840"/>
    </source>
</evidence>
<evidence type="ECO:0000256" key="9">
    <source>
        <dbReference type="PROSITE-ProRule" id="PRU10141"/>
    </source>
</evidence>
<evidence type="ECO:0000256" key="7">
    <source>
        <dbReference type="ARBA" id="ARBA00047899"/>
    </source>
</evidence>
<dbReference type="GO" id="GO:0000245">
    <property type="term" value="P:spliceosomal complex assembly"/>
    <property type="evidence" value="ECO:0007669"/>
    <property type="project" value="TreeGrafter"/>
</dbReference>
<reference evidence="12" key="1">
    <citation type="submission" date="2020-06" db="EMBL/GenBank/DDBJ databases">
        <title>A chromosome-scale genome assembly of Talaromyces rugulosus W13939.</title>
        <authorList>
            <person name="Wang B."/>
            <person name="Guo L."/>
            <person name="Ye K."/>
            <person name="Wang L."/>
        </authorList>
    </citation>
    <scope>NUCLEOTIDE SEQUENCE [LARGE SCALE GENOMIC DNA]</scope>
    <source>
        <strain evidence="12">W13939</strain>
    </source>
</reference>
<evidence type="ECO:0000256" key="4">
    <source>
        <dbReference type="ARBA" id="ARBA00022741"/>
    </source>
</evidence>
<dbReference type="InterPro" id="IPR000719">
    <property type="entry name" value="Prot_kinase_dom"/>
</dbReference>
<evidence type="ECO:0000256" key="8">
    <source>
        <dbReference type="ARBA" id="ARBA00048679"/>
    </source>
</evidence>
<dbReference type="KEGG" id="trg:TRUGW13939_04326"/>
<sequence>MSTPPTEVPSRRKDERFKEIGAPCEWPELYRPGGYHPVHLGDTFSNGRYRVFRKLGDGSYATVWLAVDNIKTQYVALKIMMAKKSSASANVELTISNRLEAMAPDYPSSKHVMMSLDTFEHDGPNGKHRCFIYEPMGSTVTSMVEKLPWDPPRTFRSPSPHYPKWMAKRILKHALTGLDFLHKNGIVHGDFQPGNLLFSIRGDLNSVDESKLQQNKANITEPIERLDGQIDKWAPKYLVISESLHQYADLTANLEIKISDFGAAFWVHDPPESTLSPVALRAPELIFKEGFDSSIDI</sequence>
<dbReference type="Proteomes" id="UP000509510">
    <property type="component" value="Chromosome II"/>
</dbReference>
<organism evidence="11 12">
    <name type="scientific">Talaromyces rugulosus</name>
    <name type="common">Penicillium rugulosum</name>
    <dbReference type="NCBI Taxonomy" id="121627"/>
    <lineage>
        <taxon>Eukaryota</taxon>
        <taxon>Fungi</taxon>
        <taxon>Dikarya</taxon>
        <taxon>Ascomycota</taxon>
        <taxon>Pezizomycotina</taxon>
        <taxon>Eurotiomycetes</taxon>
        <taxon>Eurotiomycetidae</taxon>
        <taxon>Eurotiales</taxon>
        <taxon>Trichocomaceae</taxon>
        <taxon>Talaromyces</taxon>
        <taxon>Talaromyces sect. Islandici</taxon>
    </lineage>
</organism>
<evidence type="ECO:0000313" key="11">
    <source>
        <dbReference type="EMBL" id="QKX57218.1"/>
    </source>
</evidence>
<evidence type="ECO:0000256" key="1">
    <source>
        <dbReference type="ARBA" id="ARBA00012513"/>
    </source>
</evidence>
<keyword evidence="2" id="KW-0723">Serine/threonine-protein kinase</keyword>
<dbReference type="Pfam" id="PF00069">
    <property type="entry name" value="Pkinase"/>
    <property type="match status" value="1"/>
</dbReference>
<comment type="catalytic activity">
    <reaction evidence="8">
        <text>L-seryl-[protein] + ATP = O-phospho-L-seryl-[protein] + ADP + H(+)</text>
        <dbReference type="Rhea" id="RHEA:17989"/>
        <dbReference type="Rhea" id="RHEA-COMP:9863"/>
        <dbReference type="Rhea" id="RHEA-COMP:11604"/>
        <dbReference type="ChEBI" id="CHEBI:15378"/>
        <dbReference type="ChEBI" id="CHEBI:29999"/>
        <dbReference type="ChEBI" id="CHEBI:30616"/>
        <dbReference type="ChEBI" id="CHEBI:83421"/>
        <dbReference type="ChEBI" id="CHEBI:456216"/>
        <dbReference type="EC" id="2.7.11.1"/>
    </reaction>
</comment>
<dbReference type="PANTHER" id="PTHR47634">
    <property type="entry name" value="PROTEIN KINASE DOMAIN-CONTAINING PROTEIN-RELATED"/>
    <property type="match status" value="1"/>
</dbReference>
<evidence type="ECO:0000256" key="5">
    <source>
        <dbReference type="ARBA" id="ARBA00022777"/>
    </source>
</evidence>
<dbReference type="Gene3D" id="1.10.510.10">
    <property type="entry name" value="Transferase(Phosphotransferase) domain 1"/>
    <property type="match status" value="1"/>
</dbReference>
<dbReference type="InterPro" id="IPR051334">
    <property type="entry name" value="SRPK"/>
</dbReference>
<dbReference type="GO" id="GO:0005524">
    <property type="term" value="F:ATP binding"/>
    <property type="evidence" value="ECO:0007669"/>
    <property type="project" value="UniProtKB-UniRule"/>
</dbReference>
<dbReference type="AlphaFoldDB" id="A0A7H8QTU9"/>
<dbReference type="GeneID" id="55991828"/>
<dbReference type="Gene3D" id="3.30.200.20">
    <property type="entry name" value="Phosphorylase Kinase, domain 1"/>
    <property type="match status" value="1"/>
</dbReference>
<dbReference type="GO" id="GO:0050684">
    <property type="term" value="P:regulation of mRNA processing"/>
    <property type="evidence" value="ECO:0007669"/>
    <property type="project" value="TreeGrafter"/>
</dbReference>
<dbReference type="SMART" id="SM00220">
    <property type="entry name" value="S_TKc"/>
    <property type="match status" value="1"/>
</dbReference>
<dbReference type="SUPFAM" id="SSF56112">
    <property type="entry name" value="Protein kinase-like (PK-like)"/>
    <property type="match status" value="1"/>
</dbReference>
<dbReference type="PROSITE" id="PS50011">
    <property type="entry name" value="PROTEIN_KINASE_DOM"/>
    <property type="match status" value="1"/>
</dbReference>
<evidence type="ECO:0000259" key="10">
    <source>
        <dbReference type="PROSITE" id="PS50011"/>
    </source>
</evidence>
<gene>
    <name evidence="11" type="ORF">TRUGW13939_04326</name>
</gene>
<dbReference type="OrthoDB" id="4223314at2759"/>
<keyword evidence="6 9" id="KW-0067">ATP-binding</keyword>
<evidence type="ECO:0000256" key="2">
    <source>
        <dbReference type="ARBA" id="ARBA00022527"/>
    </source>
</evidence>
<protein>
    <recommendedName>
        <fullName evidence="1">non-specific serine/threonine protein kinase</fullName>
        <ecNumber evidence="1">2.7.11.1</ecNumber>
    </recommendedName>
</protein>